<keyword evidence="3" id="KW-1185">Reference proteome</keyword>
<reference evidence="3" key="1">
    <citation type="journal article" date="2013" name="Nature">
        <title>Draft genome of the wheat A-genome progenitor Triticum urartu.</title>
        <authorList>
            <person name="Ling H.Q."/>
            <person name="Zhao S."/>
            <person name="Liu D."/>
            <person name="Wang J."/>
            <person name="Sun H."/>
            <person name="Zhang C."/>
            <person name="Fan H."/>
            <person name="Li D."/>
            <person name="Dong L."/>
            <person name="Tao Y."/>
            <person name="Gao C."/>
            <person name="Wu H."/>
            <person name="Li Y."/>
            <person name="Cui Y."/>
            <person name="Guo X."/>
            <person name="Zheng S."/>
            <person name="Wang B."/>
            <person name="Yu K."/>
            <person name="Liang Q."/>
            <person name="Yang W."/>
            <person name="Lou X."/>
            <person name="Chen J."/>
            <person name="Feng M."/>
            <person name="Jian J."/>
            <person name="Zhang X."/>
            <person name="Luo G."/>
            <person name="Jiang Y."/>
            <person name="Liu J."/>
            <person name="Wang Z."/>
            <person name="Sha Y."/>
            <person name="Zhang B."/>
            <person name="Wu H."/>
            <person name="Tang D."/>
            <person name="Shen Q."/>
            <person name="Xue P."/>
            <person name="Zou S."/>
            <person name="Wang X."/>
            <person name="Liu X."/>
            <person name="Wang F."/>
            <person name="Yang Y."/>
            <person name="An X."/>
            <person name="Dong Z."/>
            <person name="Zhang K."/>
            <person name="Zhang X."/>
            <person name="Luo M.C."/>
            <person name="Dvorak J."/>
            <person name="Tong Y."/>
            <person name="Wang J."/>
            <person name="Yang H."/>
            <person name="Li Z."/>
            <person name="Wang D."/>
            <person name="Zhang A."/>
            <person name="Wang J."/>
        </authorList>
    </citation>
    <scope>NUCLEOTIDE SEQUENCE</scope>
    <source>
        <strain evidence="3">cv. G1812</strain>
    </source>
</reference>
<evidence type="ECO:0000313" key="2">
    <source>
        <dbReference type="EnsemblPlants" id="TuG1812G0700004047.01.T03.cds344749"/>
    </source>
</evidence>
<name>A0A8R7R1F5_TRIUA</name>
<protein>
    <submittedName>
        <fullName evidence="2">Uncharacterized protein</fullName>
    </submittedName>
</protein>
<dbReference type="AlphaFoldDB" id="A0A8R7R1F5"/>
<accession>A0A8R7R1F5</accession>
<feature type="region of interest" description="Disordered" evidence="1">
    <location>
        <begin position="1"/>
        <end position="77"/>
    </location>
</feature>
<organism evidence="2 3">
    <name type="scientific">Triticum urartu</name>
    <name type="common">Red wild einkorn</name>
    <name type="synonym">Crithodium urartu</name>
    <dbReference type="NCBI Taxonomy" id="4572"/>
    <lineage>
        <taxon>Eukaryota</taxon>
        <taxon>Viridiplantae</taxon>
        <taxon>Streptophyta</taxon>
        <taxon>Embryophyta</taxon>
        <taxon>Tracheophyta</taxon>
        <taxon>Spermatophyta</taxon>
        <taxon>Magnoliopsida</taxon>
        <taxon>Liliopsida</taxon>
        <taxon>Poales</taxon>
        <taxon>Poaceae</taxon>
        <taxon>BOP clade</taxon>
        <taxon>Pooideae</taxon>
        <taxon>Triticodae</taxon>
        <taxon>Triticeae</taxon>
        <taxon>Triticinae</taxon>
        <taxon>Triticum</taxon>
    </lineage>
</organism>
<evidence type="ECO:0000313" key="3">
    <source>
        <dbReference type="Proteomes" id="UP000015106"/>
    </source>
</evidence>
<dbReference type="Proteomes" id="UP000015106">
    <property type="component" value="Chromosome 7"/>
</dbReference>
<dbReference type="EnsemblPlants" id="TuG1812G0700004047.01.T03">
    <property type="protein sequence ID" value="TuG1812G0700004047.01.T03.cds344749"/>
    <property type="gene ID" value="TuG1812G0700004047.01"/>
</dbReference>
<proteinExistence type="predicted"/>
<evidence type="ECO:0000256" key="1">
    <source>
        <dbReference type="SAM" id="MobiDB-lite"/>
    </source>
</evidence>
<dbReference type="Gramene" id="TuG1812G0700004047.01.T01">
    <property type="protein sequence ID" value="TuG1812G0700004047.01.T01.cds344749"/>
    <property type="gene ID" value="TuG1812G0700004047.01"/>
</dbReference>
<reference evidence="2" key="3">
    <citation type="submission" date="2022-06" db="UniProtKB">
        <authorList>
            <consortium name="EnsemblPlants"/>
        </authorList>
    </citation>
    <scope>IDENTIFICATION</scope>
</reference>
<dbReference type="Gramene" id="TuG1812G0700004047.01.T03">
    <property type="protein sequence ID" value="TuG1812G0700004047.01.T03.cds344749"/>
    <property type="gene ID" value="TuG1812G0700004047.01"/>
</dbReference>
<sequence length="108" mass="11624">PPSVSPTWPEDRPSRRSIPAPPRGRRPTSCASPPVAARHPKDQGRPRQSPSVAAPDPGRPPPRPRQPDLFPTGSHLRRCPTRLLQGAMTPCLRGASPDAIDARATLPI</sequence>
<reference evidence="2" key="2">
    <citation type="submission" date="2018-03" db="EMBL/GenBank/DDBJ databases">
        <title>The Triticum urartu genome reveals the dynamic nature of wheat genome evolution.</title>
        <authorList>
            <person name="Ling H."/>
            <person name="Ma B."/>
            <person name="Shi X."/>
            <person name="Liu H."/>
            <person name="Dong L."/>
            <person name="Sun H."/>
            <person name="Cao Y."/>
            <person name="Gao Q."/>
            <person name="Zheng S."/>
            <person name="Li Y."/>
            <person name="Yu Y."/>
            <person name="Du H."/>
            <person name="Qi M."/>
            <person name="Li Y."/>
            <person name="Yu H."/>
            <person name="Cui Y."/>
            <person name="Wang N."/>
            <person name="Chen C."/>
            <person name="Wu H."/>
            <person name="Zhao Y."/>
            <person name="Zhang J."/>
            <person name="Li Y."/>
            <person name="Zhou W."/>
            <person name="Zhang B."/>
            <person name="Hu W."/>
            <person name="Eijk M."/>
            <person name="Tang J."/>
            <person name="Witsenboer H."/>
            <person name="Zhao S."/>
            <person name="Li Z."/>
            <person name="Zhang A."/>
            <person name="Wang D."/>
            <person name="Liang C."/>
        </authorList>
    </citation>
    <scope>NUCLEOTIDE SEQUENCE [LARGE SCALE GENOMIC DNA]</scope>
    <source>
        <strain evidence="2">cv. G1812</strain>
    </source>
</reference>
<dbReference type="EnsemblPlants" id="TuG1812G0700004047.01.T01">
    <property type="protein sequence ID" value="TuG1812G0700004047.01.T01.cds344749"/>
    <property type="gene ID" value="TuG1812G0700004047.01"/>
</dbReference>